<accession>A0A291RYX7</accession>
<evidence type="ECO:0000256" key="1">
    <source>
        <dbReference type="SAM" id="MobiDB-lite"/>
    </source>
</evidence>
<reference evidence="2 3" key="1">
    <citation type="submission" date="2017-10" db="EMBL/GenBank/DDBJ databases">
        <title>Comparative genomics between pathogenic Norcardia.</title>
        <authorList>
            <person name="Zeng L."/>
        </authorList>
    </citation>
    <scope>NUCLEOTIDE SEQUENCE [LARGE SCALE GENOMIC DNA]</scope>
    <source>
        <strain evidence="2 3">NC_YFY_NT001</strain>
        <plasmid evidence="3">Plasmid p_nc_yfy_nt001</plasmid>
    </source>
</reference>
<geneLocation type="plasmid" evidence="3">
    <name>p_nc_yfy_nt001</name>
</geneLocation>
<feature type="region of interest" description="Disordered" evidence="1">
    <location>
        <begin position="72"/>
        <end position="91"/>
    </location>
</feature>
<name>A0A291RYX7_9NOCA</name>
<evidence type="ECO:0008006" key="4">
    <source>
        <dbReference type="Google" id="ProtNLM"/>
    </source>
</evidence>
<dbReference type="Proteomes" id="UP000221961">
    <property type="component" value="Plasmid p_NC_YFY_NT001"/>
</dbReference>
<dbReference type="AlphaFoldDB" id="A0A291RYX7"/>
<organism evidence="2 3">
    <name type="scientific">Nocardia terpenica</name>
    <dbReference type="NCBI Taxonomy" id="455432"/>
    <lineage>
        <taxon>Bacteria</taxon>
        <taxon>Bacillati</taxon>
        <taxon>Actinomycetota</taxon>
        <taxon>Actinomycetes</taxon>
        <taxon>Mycobacteriales</taxon>
        <taxon>Nocardiaceae</taxon>
        <taxon>Nocardia</taxon>
    </lineage>
</organism>
<evidence type="ECO:0000313" key="3">
    <source>
        <dbReference type="Proteomes" id="UP000221961"/>
    </source>
</evidence>
<proteinExistence type="predicted"/>
<gene>
    <name evidence="2" type="ORF">CRH09_39575</name>
</gene>
<sequence length="91" mass="10381">MRTAAVAAARALMQEWNWTRTRAAREIAAGIPVHPNTVSNWLRDAELAEPGSTVAELQQQVRQLQDQLRASHTMTRQLVDERQRPISRRPL</sequence>
<protein>
    <recommendedName>
        <fullName evidence="4">Transposase</fullName>
    </recommendedName>
</protein>
<dbReference type="EMBL" id="CP023779">
    <property type="protein sequence ID" value="ATL72478.1"/>
    <property type="molecule type" value="Genomic_DNA"/>
</dbReference>
<dbReference type="KEGG" id="ntp:CRH09_39575"/>
<evidence type="ECO:0000313" key="2">
    <source>
        <dbReference type="EMBL" id="ATL72478.1"/>
    </source>
</evidence>
<keyword evidence="2" id="KW-0614">Plasmid</keyword>